<organism evidence="3 4">
    <name type="scientific">Chionoecetes opilio</name>
    <name type="common">Atlantic snow crab</name>
    <name type="synonym">Cancer opilio</name>
    <dbReference type="NCBI Taxonomy" id="41210"/>
    <lineage>
        <taxon>Eukaryota</taxon>
        <taxon>Metazoa</taxon>
        <taxon>Ecdysozoa</taxon>
        <taxon>Arthropoda</taxon>
        <taxon>Crustacea</taxon>
        <taxon>Multicrustacea</taxon>
        <taxon>Malacostraca</taxon>
        <taxon>Eumalacostraca</taxon>
        <taxon>Eucarida</taxon>
        <taxon>Decapoda</taxon>
        <taxon>Pleocyemata</taxon>
        <taxon>Brachyura</taxon>
        <taxon>Eubrachyura</taxon>
        <taxon>Majoidea</taxon>
        <taxon>Majidae</taxon>
        <taxon>Chionoecetes</taxon>
    </lineage>
</organism>
<protein>
    <submittedName>
        <fullName evidence="3">UPF0462 protein C4orf33</fullName>
    </submittedName>
</protein>
<comment type="similarity">
    <text evidence="1">Belongs to the UPF0462 family.</text>
</comment>
<accession>A0A8J5CMP5</accession>
<reference evidence="3" key="1">
    <citation type="submission" date="2020-07" db="EMBL/GenBank/DDBJ databases">
        <title>The High-quality genome of the commercially important snow crab, Chionoecetes opilio.</title>
        <authorList>
            <person name="Jeong J.-H."/>
            <person name="Ryu S."/>
        </authorList>
    </citation>
    <scope>NUCLEOTIDE SEQUENCE</scope>
    <source>
        <strain evidence="3">MADBK_172401_WGS</strain>
        <tissue evidence="3">Digestive gland</tissue>
    </source>
</reference>
<dbReference type="EMBL" id="JACEEZ010021415">
    <property type="protein sequence ID" value="KAG0713507.1"/>
    <property type="molecule type" value="Genomic_DNA"/>
</dbReference>
<dbReference type="PANTHER" id="PTHR31475:SF5">
    <property type="entry name" value="UPF0462 PROTEIN C4ORF33 HOMOLOG"/>
    <property type="match status" value="1"/>
</dbReference>
<comment type="caution">
    <text evidence="3">The sequence shown here is derived from an EMBL/GenBank/DDBJ whole genome shotgun (WGS) entry which is preliminary data.</text>
</comment>
<evidence type="ECO:0000256" key="1">
    <source>
        <dbReference type="ARBA" id="ARBA00038085"/>
    </source>
</evidence>
<keyword evidence="2" id="KW-0812">Transmembrane</keyword>
<feature type="transmembrane region" description="Helical" evidence="2">
    <location>
        <begin position="346"/>
        <end position="364"/>
    </location>
</feature>
<evidence type="ECO:0000313" key="3">
    <source>
        <dbReference type="EMBL" id="KAG0713507.1"/>
    </source>
</evidence>
<dbReference type="PANTHER" id="PTHR31475">
    <property type="entry name" value="UPF0462 PROTEIN"/>
    <property type="match status" value="1"/>
</dbReference>
<keyword evidence="4" id="KW-1185">Reference proteome</keyword>
<evidence type="ECO:0000313" key="4">
    <source>
        <dbReference type="Proteomes" id="UP000770661"/>
    </source>
</evidence>
<dbReference type="AlphaFoldDB" id="A0A8J5CMP5"/>
<sequence>MNLGAPAQNHALQYFKPIDLSSLLPTQASDSMSQLWSDALHGLFRYDIATTWDGRPLTPPFVEITLQGFEAGVEMNVTAPFYNDTAPLGTPGQPFYRLWDYEVVEMFFLNKNNEYLEVEMGPWGQHLLLLLKGARNVIKHSLPLLDYIITERTDPEGTLPGQWKGSAMIPPDYFPPNVTFMNAYAMHGDPEEKRSAPEEKRPERQYLALYPAPQDDPSYQHPDFPLPQMRDLSGEVEAPVKPHSELGQLGVLVKTCAPFEPFGLLHPPRDLPSVPHHLTQQLQIVGCRPPAVQLPVDVNHVVLFCIFCHQLDLFRAIDFEFQVKDNINYSQIWQDAMDSGASSTSVVSGASVAVVVVVVVVVGYS</sequence>
<name>A0A8J5CMP5_CHIOP</name>
<evidence type="ECO:0000256" key="2">
    <source>
        <dbReference type="SAM" id="Phobius"/>
    </source>
</evidence>
<dbReference type="OrthoDB" id="10056816at2759"/>
<keyword evidence="2" id="KW-1133">Transmembrane helix</keyword>
<dbReference type="Proteomes" id="UP000770661">
    <property type="component" value="Unassembled WGS sequence"/>
</dbReference>
<keyword evidence="2" id="KW-0472">Membrane</keyword>
<gene>
    <name evidence="3" type="ORF">GWK47_016081</name>
</gene>
<proteinExistence type="inferred from homology"/>